<dbReference type="eggNOG" id="KOG4197">
    <property type="taxonomic scope" value="Eukaryota"/>
</dbReference>
<dbReference type="PANTHER" id="PTHR47447">
    <property type="entry name" value="OS03G0856100 PROTEIN"/>
    <property type="match status" value="1"/>
</dbReference>
<feature type="repeat" description="PPR" evidence="5">
    <location>
        <begin position="555"/>
        <end position="589"/>
    </location>
</feature>
<dbReference type="AlphaFoldDB" id="M3DBA2"/>
<dbReference type="InterPro" id="IPR011990">
    <property type="entry name" value="TPR-like_helical_dom_sf"/>
</dbReference>
<feature type="region of interest" description="Disordered" evidence="6">
    <location>
        <begin position="964"/>
        <end position="984"/>
    </location>
</feature>
<dbReference type="OMA" id="HAWSIRI"/>
<dbReference type="InterPro" id="IPR002885">
    <property type="entry name" value="PPR_rpt"/>
</dbReference>
<dbReference type="PANTHER" id="PTHR47447:SF17">
    <property type="entry name" value="OS12G0638900 PROTEIN"/>
    <property type="match status" value="1"/>
</dbReference>
<dbReference type="EMBL" id="KB456261">
    <property type="protein sequence ID" value="EMF15129.1"/>
    <property type="molecule type" value="Genomic_DNA"/>
</dbReference>
<feature type="compositionally biased region" description="Gly residues" evidence="6">
    <location>
        <begin position="49"/>
        <end position="59"/>
    </location>
</feature>
<comment type="similarity">
    <text evidence="1">Belongs to the CCM1 family.</text>
</comment>
<evidence type="ECO:0000256" key="4">
    <source>
        <dbReference type="ARBA" id="ARBA00044511"/>
    </source>
</evidence>
<dbReference type="RefSeq" id="XP_016763250.1">
    <property type="nucleotide sequence ID" value="XM_016901844.1"/>
</dbReference>
<feature type="compositionally biased region" description="Basic and acidic residues" evidence="6">
    <location>
        <begin position="38"/>
        <end position="48"/>
    </location>
</feature>
<dbReference type="GeneID" id="27898981"/>
<comment type="subunit">
    <text evidence="4">Binds to mitochondrial small subunit 15S rRNA.</text>
</comment>
<keyword evidence="2" id="KW-0677">Repeat</keyword>
<evidence type="ECO:0000256" key="2">
    <source>
        <dbReference type="ARBA" id="ARBA00022737"/>
    </source>
</evidence>
<dbReference type="STRING" id="692275.M3DBA2"/>
<dbReference type="Pfam" id="PF13812">
    <property type="entry name" value="PPR_3"/>
    <property type="match status" value="1"/>
</dbReference>
<evidence type="ECO:0000256" key="6">
    <source>
        <dbReference type="SAM" id="MobiDB-lite"/>
    </source>
</evidence>
<dbReference type="NCBIfam" id="TIGR00756">
    <property type="entry name" value="PPR"/>
    <property type="match status" value="2"/>
</dbReference>
<evidence type="ECO:0000256" key="3">
    <source>
        <dbReference type="ARBA" id="ARBA00044493"/>
    </source>
</evidence>
<accession>M3DBA2</accession>
<name>M3DBA2_SPHMS</name>
<proteinExistence type="inferred from homology"/>
<protein>
    <recommendedName>
        <fullName evidence="9">Pentacotripeptide-repeat region of PRORP domain-containing protein</fullName>
    </recommendedName>
</protein>
<comment type="function">
    <text evidence="3">Regulates mitochondrial small subunit maturation by controlling 15S rRNA 5'-end processing. Localizes to the 5' precursor of the 15S rRNA in a position that is subsequently occupied by mS47 in the mature yeast mtSSU. Uses structure and sequence-specific RNA recognition, binding to a single-stranded region of the precursor and specifically recognizing bases -6 to -1. The exchange of Ccm1 for mS47 is coupled to the irreversible removal of precursor rRNA that is accompanied by conformational changes of the mitoribosomal proteins uS5m and mS26. These conformational changes signal completion of 5'-end rRNA processing through protection of the mature 5'-end of the 15S rRNA and stabilization of mS47. The removal of the 5' precursor together with the dissociation of Ccm1 may be catalyzed by the 5'-3' exoribonuclease Pet127. Involved in the specific removal of group I introns in mitochondrial encoded transcripts.</text>
</comment>
<sequence length="984" mass="109127">MSVPYICSACRLAPLTRTVRGTARHLRTLSQAIASNGTREDGDGDHNGIGDGDGSGSGIGYTVRGRYSGRELRPEQPYTPFHHAPPEPPRSRLVGTGSTQRANRPAPQRPHQTDDHANDNAFAIPTHVMNVVNELSGYSTAEDWPSTWRVLQKLARIYSEGNPRHAARFLNISGVSRIVSILLHRSIINLMDSIRTGDVDSAMPTPYRIMLLLHQAYVSKTLYVRPVLSRLSDYLWTYQAGRRADIHDQRLSNGVNELMGIWRLCIGGSLSNKSLGDVREAKARAFASVATSEEDWSFLPAVAAFTSLHERDSSTAFEQMLGLLVPPTDVKQGFPARGDYASAALLTVDLLNKTVQPSEDGQNVPMATLARYAPFAEIIAEMLGIAASPRVPPELELKLTLKADELGLEQLKAMLARVGCEGYSANVTSVARSSQTPARSPPSVRVGIPARVENPTSFDDTEQLSPEVKAAERPAVESYAGEKIYRLLKAMEGQGVAQVAKIVREVQEYASTLSHGEVLPIDLYEHMLLATLSVRDTKTAVEVWQNMAQLGLEPTVKTYTVMMRGSQNARDVKGMEAFFQRMRQAGLRPDAYSWSIRIFGLLKLRNVSTGMRALSEMGQEWFAAAKAKAVSEGLPADTNWMASNKNMVSELMKRYPGPVDGVPRPNLEVMNAAMAALATTRPDEVPKVFSWGRSFGIEPNLATFNTLLSISMKQHRPTDALEVLQQMQGRGLEADSTTWTVIVTSLFEGGFLEGLSPSAQQTKILNFIDALSDKSEKLPGINSMGYALIIDRLIKHYQNHTAAAAVYSHMLSRGLKPTTHIYTILMGSYFDREHLQPDFAAIEALWQQITHSELLTGIDGIFYDRMIEWYARYHHLVGVQPMEKFLTLSRASSKKPGWKALESVARVYAARHMWDKMRNLVDAATIDMRDQQGRISKTGERQFWDFVHSTGLLRQEGYLSRDDFNRDRPVGSPLERAERAVQSG</sequence>
<evidence type="ECO:0000256" key="5">
    <source>
        <dbReference type="PROSITE-ProRule" id="PRU00708"/>
    </source>
</evidence>
<dbReference type="Pfam" id="PF13041">
    <property type="entry name" value="PPR_2"/>
    <property type="match status" value="1"/>
</dbReference>
<dbReference type="OrthoDB" id="185373at2759"/>
<evidence type="ECO:0000313" key="7">
    <source>
        <dbReference type="EMBL" id="EMF15129.1"/>
    </source>
</evidence>
<feature type="repeat" description="PPR" evidence="5">
    <location>
        <begin position="700"/>
        <end position="734"/>
    </location>
</feature>
<feature type="region of interest" description="Disordered" evidence="6">
    <location>
        <begin position="33"/>
        <end position="118"/>
    </location>
</feature>
<evidence type="ECO:0000256" key="1">
    <source>
        <dbReference type="ARBA" id="ARBA00006192"/>
    </source>
</evidence>
<reference evidence="7 8" key="1">
    <citation type="journal article" date="2012" name="PLoS Pathog.">
        <title>Diverse lifestyles and strategies of plant pathogenesis encoded in the genomes of eighteen Dothideomycetes fungi.</title>
        <authorList>
            <person name="Ohm R.A."/>
            <person name="Feau N."/>
            <person name="Henrissat B."/>
            <person name="Schoch C.L."/>
            <person name="Horwitz B.A."/>
            <person name="Barry K.W."/>
            <person name="Condon B.J."/>
            <person name="Copeland A.C."/>
            <person name="Dhillon B."/>
            <person name="Glaser F."/>
            <person name="Hesse C.N."/>
            <person name="Kosti I."/>
            <person name="LaButti K."/>
            <person name="Lindquist E.A."/>
            <person name="Lucas S."/>
            <person name="Salamov A.A."/>
            <person name="Bradshaw R.E."/>
            <person name="Ciuffetti L."/>
            <person name="Hamelin R.C."/>
            <person name="Kema G.H.J."/>
            <person name="Lawrence C."/>
            <person name="Scott J.A."/>
            <person name="Spatafora J.W."/>
            <person name="Turgeon B.G."/>
            <person name="de Wit P.J.G.M."/>
            <person name="Zhong S."/>
            <person name="Goodwin S.B."/>
            <person name="Grigoriev I.V."/>
        </authorList>
    </citation>
    <scope>NUCLEOTIDE SEQUENCE [LARGE SCALE GENOMIC DNA]</scope>
    <source>
        <strain evidence="7 8">SO2202</strain>
    </source>
</reference>
<dbReference type="Proteomes" id="UP000016931">
    <property type="component" value="Unassembled WGS sequence"/>
</dbReference>
<dbReference type="Gene3D" id="1.25.40.10">
    <property type="entry name" value="Tetratricopeptide repeat domain"/>
    <property type="match status" value="3"/>
</dbReference>
<keyword evidence="8" id="KW-1185">Reference proteome</keyword>
<evidence type="ECO:0000313" key="8">
    <source>
        <dbReference type="Proteomes" id="UP000016931"/>
    </source>
</evidence>
<gene>
    <name evidence="7" type="ORF">SEPMUDRAFT_123496</name>
</gene>
<organism evidence="7 8">
    <name type="scientific">Sphaerulina musiva (strain SO2202)</name>
    <name type="common">Poplar stem canker fungus</name>
    <name type="synonym">Septoria musiva</name>
    <dbReference type="NCBI Taxonomy" id="692275"/>
    <lineage>
        <taxon>Eukaryota</taxon>
        <taxon>Fungi</taxon>
        <taxon>Dikarya</taxon>
        <taxon>Ascomycota</taxon>
        <taxon>Pezizomycotina</taxon>
        <taxon>Dothideomycetes</taxon>
        <taxon>Dothideomycetidae</taxon>
        <taxon>Mycosphaerellales</taxon>
        <taxon>Mycosphaerellaceae</taxon>
        <taxon>Sphaerulina</taxon>
    </lineage>
</organism>
<evidence type="ECO:0008006" key="9">
    <source>
        <dbReference type="Google" id="ProtNLM"/>
    </source>
</evidence>
<dbReference type="PROSITE" id="PS51375">
    <property type="entry name" value="PPR"/>
    <property type="match status" value="2"/>
</dbReference>
<dbReference type="HOGENOM" id="CLU_011174_0_0_1"/>